<evidence type="ECO:0000313" key="3">
    <source>
        <dbReference type="EMBL" id="BBP44736.1"/>
    </source>
</evidence>
<feature type="region of interest" description="Disordered" evidence="1">
    <location>
        <begin position="24"/>
        <end position="43"/>
    </location>
</feature>
<dbReference type="InterPro" id="IPR002881">
    <property type="entry name" value="DUF58"/>
</dbReference>
<evidence type="ECO:0000313" key="4">
    <source>
        <dbReference type="Proteomes" id="UP000501726"/>
    </source>
</evidence>
<organism evidence="3 4">
    <name type="scientific">Thiosulfatimonas sediminis</name>
    <dbReference type="NCBI Taxonomy" id="2675054"/>
    <lineage>
        <taxon>Bacteria</taxon>
        <taxon>Pseudomonadati</taxon>
        <taxon>Pseudomonadota</taxon>
        <taxon>Gammaproteobacteria</taxon>
        <taxon>Thiotrichales</taxon>
        <taxon>Piscirickettsiaceae</taxon>
        <taxon>Thiosulfatimonas</taxon>
    </lineage>
</organism>
<reference evidence="4" key="1">
    <citation type="submission" date="2019-11" db="EMBL/GenBank/DDBJ databases">
        <title>Isolation and characterization of two novel species in the genus Thiomicrorhabdus.</title>
        <authorList>
            <person name="Mochizuki J."/>
            <person name="Kojima H."/>
            <person name="Fukui M."/>
        </authorList>
    </citation>
    <scope>NUCLEOTIDE SEQUENCE [LARGE SCALE GENOMIC DNA]</scope>
    <source>
        <strain evidence="4">aks77</strain>
    </source>
</reference>
<name>A0A6F8PRM5_9GAMM</name>
<dbReference type="PANTHER" id="PTHR33608">
    <property type="entry name" value="BLL2464 PROTEIN"/>
    <property type="match status" value="1"/>
</dbReference>
<proteinExistence type="predicted"/>
<dbReference type="Pfam" id="PF01882">
    <property type="entry name" value="DUF58"/>
    <property type="match status" value="1"/>
</dbReference>
<gene>
    <name evidence="3" type="ORF">THMIRHAS_01090</name>
</gene>
<dbReference type="AlphaFoldDB" id="A0A6F8PRM5"/>
<feature type="domain" description="DUF58" evidence="2">
    <location>
        <begin position="40"/>
        <end position="259"/>
    </location>
</feature>
<protein>
    <recommendedName>
        <fullName evidence="2">DUF58 domain-containing protein</fullName>
    </recommendedName>
</protein>
<evidence type="ECO:0000259" key="2">
    <source>
        <dbReference type="Pfam" id="PF01882"/>
    </source>
</evidence>
<dbReference type="EMBL" id="AP021889">
    <property type="protein sequence ID" value="BBP44736.1"/>
    <property type="molecule type" value="Genomic_DNA"/>
</dbReference>
<dbReference type="Proteomes" id="UP000501726">
    <property type="component" value="Chromosome"/>
</dbReference>
<keyword evidence="4" id="KW-1185">Reference proteome</keyword>
<dbReference type="PANTHER" id="PTHR33608:SF12">
    <property type="entry name" value="DUF58 DOMAIN-CONTAINING PROTEIN"/>
    <property type="match status" value="1"/>
</dbReference>
<evidence type="ECO:0000256" key="1">
    <source>
        <dbReference type="SAM" id="MobiDB-lite"/>
    </source>
</evidence>
<accession>A0A6F8PRM5</accession>
<dbReference type="KEGG" id="tse:THMIRHAS_01090"/>
<sequence length="313" mass="35449">MMAQLDQWQLQPYWSKHLSQQPLQGAQNSRRHGSGTEFAESRPYTQGDEIRHLDWRLMARSGEAFSRRFEETRQAQWCLLVDMRASMWFGTRRQFKVTQALKLAALIAWQAQQNQATLKLWVLSEQGCVRLSLSNLHGHSLVLSLLKQLNRPQNTWQSTDNKASISLAHGLGELFVQVDSGSRIFVLSDLHDLNADDHFAKQLPIWQRRLDLQFLWLFDPAEVALPSAPGLQLVGALGKALRLDRSAARQAYQVWAQAHFAQLEQVLAQSGGHYAAVSTQVALEDLASAYQQLFIYPLGVLAWIGRNSEAEHG</sequence>